<evidence type="ECO:0000256" key="1">
    <source>
        <dbReference type="SAM" id="MobiDB-lite"/>
    </source>
</evidence>
<dbReference type="AlphaFoldDB" id="A0A4T0D7N6"/>
<accession>A0A4T0D7N6</accession>
<proteinExistence type="predicted"/>
<evidence type="ECO:0000313" key="3">
    <source>
        <dbReference type="Proteomes" id="UP000304947"/>
    </source>
</evidence>
<feature type="compositionally biased region" description="Polar residues" evidence="1">
    <location>
        <begin position="116"/>
        <end position="134"/>
    </location>
</feature>
<protein>
    <submittedName>
        <fullName evidence="2">Uncharacterized protein</fullName>
    </submittedName>
</protein>
<organism evidence="2 3">
    <name type="scientific">Aureobasidium pullulans</name>
    <name type="common">Black yeast</name>
    <name type="synonym">Pullularia pullulans</name>
    <dbReference type="NCBI Taxonomy" id="5580"/>
    <lineage>
        <taxon>Eukaryota</taxon>
        <taxon>Fungi</taxon>
        <taxon>Dikarya</taxon>
        <taxon>Ascomycota</taxon>
        <taxon>Pezizomycotina</taxon>
        <taxon>Dothideomycetes</taxon>
        <taxon>Dothideomycetidae</taxon>
        <taxon>Dothideales</taxon>
        <taxon>Saccotheciaceae</taxon>
        <taxon>Aureobasidium</taxon>
    </lineage>
</organism>
<comment type="caution">
    <text evidence="2">The sequence shown here is derived from an EMBL/GenBank/DDBJ whole genome shotgun (WGS) entry which is preliminary data.</text>
</comment>
<dbReference type="EMBL" id="QZBU01001188">
    <property type="protein sequence ID" value="TIA54432.1"/>
    <property type="molecule type" value="Genomic_DNA"/>
</dbReference>
<feature type="region of interest" description="Disordered" evidence="1">
    <location>
        <begin position="86"/>
        <end position="134"/>
    </location>
</feature>
<dbReference type="Proteomes" id="UP000304947">
    <property type="component" value="Unassembled WGS sequence"/>
</dbReference>
<reference evidence="2 3" key="1">
    <citation type="submission" date="2018-10" db="EMBL/GenBank/DDBJ databases">
        <title>Fifty Aureobasidium pullulans genomes reveal a recombining polyextremotolerant generalist.</title>
        <authorList>
            <person name="Gostincar C."/>
            <person name="Turk M."/>
            <person name="Zajc J."/>
            <person name="Gunde-Cimerman N."/>
        </authorList>
    </citation>
    <scope>NUCLEOTIDE SEQUENCE [LARGE SCALE GENOMIC DNA]</scope>
    <source>
        <strain evidence="2 3">EXF-3380</strain>
    </source>
</reference>
<name>A0A4T0D7N6_AURPU</name>
<evidence type="ECO:0000313" key="2">
    <source>
        <dbReference type="EMBL" id="TIA54432.1"/>
    </source>
</evidence>
<gene>
    <name evidence="2" type="ORF">D6C83_04257</name>
</gene>
<sequence length="357" mass="40562">MAVFVVLKYGPGCVYVRWAYWNDVVACGWWLGHGSVGYGSKGQPHYMRLSHSVLDTIYESSLDEREARKLAETRWSIRPVKQDEGEDDVFTNKKSPTQVEEDQESLKSKNSSISSQHEMSLTSTNPTSLCNSQVSDRSVSTDDYKEAYQQYRLISLQSRKVTAATCLHVTIDKTQFLINQLHVSMTPLNLLNTIIGAFSGSAATLNDLREQGVTEKSFIDNKTEEIRAAIRDLLNSNHSLIRECEVLLKENNDKEKPNLFIRERLAVNRLITTIASKENVKVDADEDLQCQQETLATFNDYVAGHVQGLGAQNVELERLIGDVNQRVCRLEQDIDAFVRDKRSLSKLFRKMFYPGRQ</sequence>